<dbReference type="GO" id="GO:0031179">
    <property type="term" value="P:peptide modification"/>
    <property type="evidence" value="ECO:0007669"/>
    <property type="project" value="InterPro"/>
</dbReference>
<dbReference type="AlphaFoldDB" id="A0A9W6SKZ1"/>
<proteinExistence type="predicted"/>
<reference evidence="1" key="1">
    <citation type="submission" date="2023-03" db="EMBL/GenBank/DDBJ databases">
        <title>Actinorhabdospora filicis NBRC 111898.</title>
        <authorList>
            <person name="Ichikawa N."/>
            <person name="Sato H."/>
            <person name="Tonouchi N."/>
        </authorList>
    </citation>
    <scope>NUCLEOTIDE SEQUENCE</scope>
    <source>
        <strain evidence="1">NBRC 111898</strain>
    </source>
</reference>
<keyword evidence="2" id="KW-1185">Reference proteome</keyword>
<dbReference type="Gene3D" id="1.50.10.20">
    <property type="match status" value="1"/>
</dbReference>
<dbReference type="InterPro" id="IPR007822">
    <property type="entry name" value="LANC-like"/>
</dbReference>
<dbReference type="PRINTS" id="PR01950">
    <property type="entry name" value="LANCSUPER"/>
</dbReference>
<dbReference type="SUPFAM" id="SSF158745">
    <property type="entry name" value="LanC-like"/>
    <property type="match status" value="1"/>
</dbReference>
<gene>
    <name evidence="1" type="ORF">Afil01_24630</name>
</gene>
<accession>A0A9W6SKZ1</accession>
<evidence type="ECO:0000313" key="2">
    <source>
        <dbReference type="Proteomes" id="UP001165079"/>
    </source>
</evidence>
<dbReference type="SMART" id="SM01260">
    <property type="entry name" value="LANC_like"/>
    <property type="match status" value="1"/>
</dbReference>
<evidence type="ECO:0008006" key="3">
    <source>
        <dbReference type="Google" id="ProtNLM"/>
    </source>
</evidence>
<dbReference type="RefSeq" id="WP_285662752.1">
    <property type="nucleotide sequence ID" value="NZ_BSTX01000001.1"/>
</dbReference>
<dbReference type="Pfam" id="PF05147">
    <property type="entry name" value="LANC_like"/>
    <property type="match status" value="2"/>
</dbReference>
<sequence length="407" mass="43687">MTAAFDPETLAVLALDWLTAQAREDDEGGIAWPAWASAEEVHHDLYNGGAGIIPAYVAAAAHFGEDRYAEIALRAARTLARADEGENPTLFFGHAGIAVILGDIAERYGDEGCAKTAERIMDRVRERFDGRRFTEHFELMSGNAGFALAALVLGDADFAVRALQAYVDEAIVTGDRVNWLRRDDAGEIVHHHAHGTLGVVHALAVVGHATGRADLVDLAARGAADVIARDEQAPEGFLVPHSDPQFRPDGTPRYSYGWCNGTAGDADALNALARATGDPKWTDLVSRCWYTVTRSGLPRRVRPGFWDNNGRCCGTAGVLAFAVDRQAGHGDALDFAATLHADLADRATVDASGARWSNHAYRDERPDLEPCTGWGQGNAGIVPELLRYARLLDGRDPSVAFALPGVG</sequence>
<dbReference type="EMBL" id="BSTX01000001">
    <property type="protein sequence ID" value="GLZ77656.1"/>
    <property type="molecule type" value="Genomic_DNA"/>
</dbReference>
<protein>
    <recommendedName>
        <fullName evidence="3">Lanthionine synthetase C family protein</fullName>
    </recommendedName>
</protein>
<comment type="caution">
    <text evidence="1">The sequence shown here is derived from an EMBL/GenBank/DDBJ whole genome shotgun (WGS) entry which is preliminary data.</text>
</comment>
<organism evidence="1 2">
    <name type="scientific">Actinorhabdospora filicis</name>
    <dbReference type="NCBI Taxonomy" id="1785913"/>
    <lineage>
        <taxon>Bacteria</taxon>
        <taxon>Bacillati</taxon>
        <taxon>Actinomycetota</taxon>
        <taxon>Actinomycetes</taxon>
        <taxon>Micromonosporales</taxon>
        <taxon>Micromonosporaceae</taxon>
        <taxon>Actinorhabdospora</taxon>
    </lineage>
</organism>
<name>A0A9W6SKZ1_9ACTN</name>
<dbReference type="CDD" id="cd04434">
    <property type="entry name" value="LanC_like"/>
    <property type="match status" value="1"/>
</dbReference>
<dbReference type="Proteomes" id="UP001165079">
    <property type="component" value="Unassembled WGS sequence"/>
</dbReference>
<evidence type="ECO:0000313" key="1">
    <source>
        <dbReference type="EMBL" id="GLZ77656.1"/>
    </source>
</evidence>